<evidence type="ECO:0000313" key="1">
    <source>
        <dbReference type="EMBL" id="GFS34859.1"/>
    </source>
</evidence>
<reference evidence="2" key="1">
    <citation type="submission" date="2019-07" db="EMBL/GenBank/DDBJ databases">
        <title>De Novo Assembly of kiwifruit Actinidia rufa.</title>
        <authorList>
            <person name="Sugita-Konishi S."/>
            <person name="Sato K."/>
            <person name="Mori E."/>
            <person name="Abe Y."/>
            <person name="Kisaki G."/>
            <person name="Hamano K."/>
            <person name="Suezawa K."/>
            <person name="Otani M."/>
            <person name="Fukuda T."/>
            <person name="Manabe T."/>
            <person name="Gomi K."/>
            <person name="Tabuchi M."/>
            <person name="Akimitsu K."/>
            <person name="Kataoka I."/>
        </authorList>
    </citation>
    <scope>NUCLEOTIDE SEQUENCE [LARGE SCALE GENOMIC DNA]</scope>
    <source>
        <strain evidence="2">cv. Fuchu</strain>
    </source>
</reference>
<dbReference type="EMBL" id="BJWL01000217">
    <property type="protein sequence ID" value="GFS34859.1"/>
    <property type="molecule type" value="Genomic_DNA"/>
</dbReference>
<organism evidence="1 2">
    <name type="scientific">Actinidia rufa</name>
    <dbReference type="NCBI Taxonomy" id="165716"/>
    <lineage>
        <taxon>Eukaryota</taxon>
        <taxon>Viridiplantae</taxon>
        <taxon>Streptophyta</taxon>
        <taxon>Embryophyta</taxon>
        <taxon>Tracheophyta</taxon>
        <taxon>Spermatophyta</taxon>
        <taxon>Magnoliopsida</taxon>
        <taxon>eudicotyledons</taxon>
        <taxon>Gunneridae</taxon>
        <taxon>Pentapetalae</taxon>
        <taxon>asterids</taxon>
        <taxon>Ericales</taxon>
        <taxon>Actinidiaceae</taxon>
        <taxon>Actinidia</taxon>
    </lineage>
</organism>
<sequence length="249" mass="27404">MSPCGETLYYEVLHGTSPNPEAIRLDLTTYLTQLTTQSSPKPKSTLNLHHLASLLQAQQPAIHLPNPLPPQHPYRFTSNSHSLNPISSTAPSLKHRHQIRKPPPPACAIEATPKSSCKTTSKLDAYEVPTTTPETTTSTFLGTNALHRSQPALVLVEVSVVMDEGWGWGDGSGRSLRELWSWLWQWWLPWVGDRAVRGGGLDGGGGLWKGRGQNLTLESEDDGHHVGPCGTKSAKYLHVTLVWRLLSIF</sequence>
<gene>
    <name evidence="1" type="ORF">Acr_00g0036490</name>
</gene>
<comment type="caution">
    <text evidence="1">The sequence shown here is derived from an EMBL/GenBank/DDBJ whole genome shotgun (WGS) entry which is preliminary data.</text>
</comment>
<name>A0A7J0DGK4_9ERIC</name>
<dbReference type="Proteomes" id="UP000585474">
    <property type="component" value="Unassembled WGS sequence"/>
</dbReference>
<protein>
    <submittedName>
        <fullName evidence="1">Uncharacterized protein</fullName>
    </submittedName>
</protein>
<keyword evidence="2" id="KW-1185">Reference proteome</keyword>
<proteinExistence type="predicted"/>
<accession>A0A7J0DGK4</accession>
<dbReference type="AlphaFoldDB" id="A0A7J0DGK4"/>
<evidence type="ECO:0000313" key="2">
    <source>
        <dbReference type="Proteomes" id="UP000585474"/>
    </source>
</evidence>